<feature type="domain" description="Helicase C-terminal" evidence="20">
    <location>
        <begin position="734"/>
        <end position="902"/>
    </location>
</feature>
<keyword evidence="11" id="KW-0805">Transcription regulation</keyword>
<keyword evidence="3" id="KW-0217">Developmental protein</keyword>
<keyword evidence="12" id="KW-0175">Coiled coil</keyword>
<dbReference type="GO" id="GO:0051301">
    <property type="term" value="P:cell division"/>
    <property type="evidence" value="ECO:0007669"/>
    <property type="project" value="UniProtKB-KW"/>
</dbReference>
<gene>
    <name evidence="21" type="ORF">GSLYS_00006768001</name>
</gene>
<keyword evidence="14" id="KW-0539">Nucleus</keyword>
<keyword evidence="4" id="KW-0597">Phosphoprotein</keyword>
<name>A0AAV2HH95_LYMST</name>
<dbReference type="InterPro" id="IPR049730">
    <property type="entry name" value="SNF2/RAD54-like_C"/>
</dbReference>
<dbReference type="InterPro" id="IPR014001">
    <property type="entry name" value="Helicase_ATP-bd"/>
</dbReference>
<dbReference type="GO" id="GO:0004386">
    <property type="term" value="F:helicase activity"/>
    <property type="evidence" value="ECO:0007669"/>
    <property type="project" value="UniProtKB-KW"/>
</dbReference>
<evidence type="ECO:0000313" key="22">
    <source>
        <dbReference type="Proteomes" id="UP001497497"/>
    </source>
</evidence>
<feature type="compositionally biased region" description="Basic and acidic residues" evidence="18">
    <location>
        <begin position="180"/>
        <end position="201"/>
    </location>
</feature>
<dbReference type="InterPro" id="IPR038718">
    <property type="entry name" value="SNF2-like_sf"/>
</dbReference>
<dbReference type="PROSITE" id="PS51194">
    <property type="entry name" value="HELICASE_CTER"/>
    <property type="match status" value="1"/>
</dbReference>
<feature type="compositionally biased region" description="Polar residues" evidence="18">
    <location>
        <begin position="237"/>
        <end position="249"/>
    </location>
</feature>
<keyword evidence="5" id="KW-0132">Cell division</keyword>
<dbReference type="SMART" id="SM00490">
    <property type="entry name" value="HELICc"/>
    <property type="match status" value="1"/>
</dbReference>
<evidence type="ECO:0000256" key="16">
    <source>
        <dbReference type="ARBA" id="ARBA00053349"/>
    </source>
</evidence>
<evidence type="ECO:0000256" key="3">
    <source>
        <dbReference type="ARBA" id="ARBA00022473"/>
    </source>
</evidence>
<dbReference type="GO" id="GO:0044027">
    <property type="term" value="P:negative regulation of gene expression via chromosomal CpG island methylation"/>
    <property type="evidence" value="ECO:0007669"/>
    <property type="project" value="TreeGrafter"/>
</dbReference>
<dbReference type="Gene3D" id="3.40.50.300">
    <property type="entry name" value="P-loop containing nucleotide triphosphate hydrolases"/>
    <property type="match status" value="1"/>
</dbReference>
<proteinExistence type="inferred from homology"/>
<evidence type="ECO:0000256" key="18">
    <source>
        <dbReference type="SAM" id="MobiDB-lite"/>
    </source>
</evidence>
<dbReference type="AlphaFoldDB" id="A0AAV2HH95"/>
<dbReference type="SUPFAM" id="SSF52540">
    <property type="entry name" value="P-loop containing nucleoside triphosphate hydrolases"/>
    <property type="match status" value="2"/>
</dbReference>
<evidence type="ECO:0000256" key="5">
    <source>
        <dbReference type="ARBA" id="ARBA00022618"/>
    </source>
</evidence>
<comment type="similarity">
    <text evidence="2">Belongs to the SNF2/RAD54 helicase family.</text>
</comment>
<dbReference type="GO" id="GO:0005524">
    <property type="term" value="F:ATP binding"/>
    <property type="evidence" value="ECO:0007669"/>
    <property type="project" value="UniProtKB-KW"/>
</dbReference>
<keyword evidence="13" id="KW-0804">Transcription</keyword>
<keyword evidence="7" id="KW-0498">Mitosis</keyword>
<dbReference type="GO" id="GO:0006346">
    <property type="term" value="P:DNA methylation-dependent constitutive heterochromatin formation"/>
    <property type="evidence" value="ECO:0007669"/>
    <property type="project" value="TreeGrafter"/>
</dbReference>
<dbReference type="GO" id="GO:0005634">
    <property type="term" value="C:nucleus"/>
    <property type="evidence" value="ECO:0007669"/>
    <property type="project" value="UniProtKB-SubCell"/>
</dbReference>
<accession>A0AAV2HH95</accession>
<keyword evidence="22" id="KW-1185">Reference proteome</keyword>
<dbReference type="CDD" id="cd18793">
    <property type="entry name" value="SF2_C_SNF"/>
    <property type="match status" value="1"/>
</dbReference>
<dbReference type="InterPro" id="IPR001650">
    <property type="entry name" value="Helicase_C-like"/>
</dbReference>
<keyword evidence="8" id="KW-0378">Hydrolase</keyword>
<evidence type="ECO:0000256" key="8">
    <source>
        <dbReference type="ARBA" id="ARBA00022801"/>
    </source>
</evidence>
<evidence type="ECO:0000256" key="12">
    <source>
        <dbReference type="ARBA" id="ARBA00023054"/>
    </source>
</evidence>
<evidence type="ECO:0000256" key="1">
    <source>
        <dbReference type="ARBA" id="ARBA00004123"/>
    </source>
</evidence>
<keyword evidence="10" id="KW-0067">ATP-binding</keyword>
<comment type="function">
    <text evidence="16">Plays an essential role in normal development and survival. Involved in regulation of the expansion or survival of lymphoid cells. Required for de novo or maintenance DNA methylation. May control silencing of the imprinted CDKN1C gene through DNA methylation. May play a role in formation and organization of heterochromatin, implying a functional role in the regulation of transcription and mitosis.</text>
</comment>
<dbReference type="SMART" id="SM00487">
    <property type="entry name" value="DEXDc"/>
    <property type="match status" value="1"/>
</dbReference>
<dbReference type="Gene3D" id="3.40.50.10810">
    <property type="entry name" value="Tandem AAA-ATPase domain"/>
    <property type="match status" value="1"/>
</dbReference>
<evidence type="ECO:0000256" key="4">
    <source>
        <dbReference type="ARBA" id="ARBA00022553"/>
    </source>
</evidence>
<keyword evidence="6" id="KW-0547">Nucleotide-binding</keyword>
<evidence type="ECO:0000256" key="11">
    <source>
        <dbReference type="ARBA" id="ARBA00023015"/>
    </source>
</evidence>
<feature type="non-terminal residue" evidence="21">
    <location>
        <position position="1"/>
    </location>
</feature>
<dbReference type="GO" id="GO:0005721">
    <property type="term" value="C:pericentric heterochromatin"/>
    <property type="evidence" value="ECO:0007669"/>
    <property type="project" value="TreeGrafter"/>
</dbReference>
<evidence type="ECO:0000259" key="19">
    <source>
        <dbReference type="PROSITE" id="PS51192"/>
    </source>
</evidence>
<dbReference type="PANTHER" id="PTHR47161">
    <property type="entry name" value="LYMPHOID-SPECIFIC HELICASE"/>
    <property type="match status" value="1"/>
</dbReference>
<feature type="compositionally biased region" description="Basic and acidic residues" evidence="18">
    <location>
        <begin position="218"/>
        <end position="229"/>
    </location>
</feature>
<keyword evidence="9" id="KW-0347">Helicase</keyword>
<dbReference type="GO" id="GO:0016787">
    <property type="term" value="F:hydrolase activity"/>
    <property type="evidence" value="ECO:0007669"/>
    <property type="project" value="UniProtKB-KW"/>
</dbReference>
<dbReference type="FunFam" id="3.40.50.300:FF:000577">
    <property type="entry name" value="lymphoid-specific helicase isoform X1"/>
    <property type="match status" value="1"/>
</dbReference>
<reference evidence="21 22" key="1">
    <citation type="submission" date="2024-04" db="EMBL/GenBank/DDBJ databases">
        <authorList>
            <consortium name="Genoscope - CEA"/>
            <person name="William W."/>
        </authorList>
    </citation>
    <scope>NUCLEOTIDE SEQUENCE [LARGE SCALE GENOMIC DNA]</scope>
</reference>
<comment type="caution">
    <text evidence="21">The sequence shown here is derived from an EMBL/GenBank/DDBJ whole genome shotgun (WGS) entry which is preliminary data.</text>
</comment>
<evidence type="ECO:0000259" key="20">
    <source>
        <dbReference type="PROSITE" id="PS51194"/>
    </source>
</evidence>
<evidence type="ECO:0000256" key="2">
    <source>
        <dbReference type="ARBA" id="ARBA00007025"/>
    </source>
</evidence>
<dbReference type="Proteomes" id="UP001497497">
    <property type="component" value="Unassembled WGS sequence"/>
</dbReference>
<dbReference type="InterPro" id="IPR027417">
    <property type="entry name" value="P-loop_NTPase"/>
</dbReference>
<evidence type="ECO:0000256" key="9">
    <source>
        <dbReference type="ARBA" id="ARBA00022806"/>
    </source>
</evidence>
<evidence type="ECO:0000256" key="14">
    <source>
        <dbReference type="ARBA" id="ARBA00023242"/>
    </source>
</evidence>
<feature type="domain" description="Helicase ATP-binding" evidence="19">
    <location>
        <begin position="333"/>
        <end position="504"/>
    </location>
</feature>
<evidence type="ECO:0000256" key="13">
    <source>
        <dbReference type="ARBA" id="ARBA00023163"/>
    </source>
</evidence>
<keyword evidence="15" id="KW-0131">Cell cycle</keyword>
<dbReference type="PROSITE" id="PS51192">
    <property type="entry name" value="HELICASE_ATP_BIND_1"/>
    <property type="match status" value="1"/>
</dbReference>
<sequence>LALTLSFTFTAKWILCFKLSRKLFIINMSEVYPAEPSSGSPSKPDNVRLVPDIPEEEASSALIEDEEISDFDCTGPSPNINSNNNVNDDMVDPSKIITDEMLQEEMRLYSSGSKEEEKRLEEEARLIEEMTDQSRDLKYERLKFLLSKSTMYTEYLVGRIKVQKEEEEKRKARMQKMKLKKEEQEKDLARNHESVTAKEKAGINNTQGNSRQKRGINKRNDDDKGDPPTKSKRQKKNATSPSGNAQSSGGQEGSCMYLDDKKAPADNNCALKTDEERTALEEPELKEKALTFGIDEVEEKRVINGEEVSFLQPKLMEGGVLRPYQIEGYSWLKVLYENGVNGILADEMGLGKTVQCVAILSHLIYMGIAGPFLICAPLSTIPNWFAEFQRFAPKVPTLLYHGTKDSRTQLRKTMHRRFKIREGVFVQPVVITSYEMVMIDRKTLANYDWKYLIVDEGHRIKNTQCRLIRDLRMYRSTHRLLLTGTPLQNNLSELWSLLNFLLPEIFDDLGSFESWFDINFINGVESNEKIVHQEQSNNILSMLHQILSPFMLRRLKSDVDLKIPPKKEIIVYAPLTQLQKDFYTAVVDKSIFSYIEKDDVVEEEKVEKNLSGRPKRSTCRKVNYELMMESEIKKSNVSSHANKRGVKGVEEDLEREEMELESWVYSMNDNFSSTTKDKVIKQKTSQTSIKLRNIMMQLRKVCNHPYLLEHPLDPKTGDLAITESLVKESGKMLILDRMLKELKKRGHKVLIFSQMTRMLDLIEDFCYLRGYDFCRLDGSTLLDDRKDGMTAFNDASCKKFLFLLSTRAGGLGINLIGADTVILYDSDWNPQCDLQAQDRCHRIGQTKPVVVYRFVAANTIDQKIIERASAKRKLEKMVIHKGKFKKGNFMSKSKPISSEELRDLLQSKDHDVEVHGTDFVINDADLESLLDRSDLYEKWQ</sequence>
<evidence type="ECO:0000256" key="17">
    <source>
        <dbReference type="ARBA" id="ARBA00081399"/>
    </source>
</evidence>
<dbReference type="InterPro" id="IPR000330">
    <property type="entry name" value="SNF2_N"/>
</dbReference>
<dbReference type="EMBL" id="CAXITT010000124">
    <property type="protein sequence ID" value="CAL1532750.1"/>
    <property type="molecule type" value="Genomic_DNA"/>
</dbReference>
<feature type="non-terminal residue" evidence="21">
    <location>
        <position position="940"/>
    </location>
</feature>
<organism evidence="21 22">
    <name type="scientific">Lymnaea stagnalis</name>
    <name type="common">Great pond snail</name>
    <name type="synonym">Helix stagnalis</name>
    <dbReference type="NCBI Taxonomy" id="6523"/>
    <lineage>
        <taxon>Eukaryota</taxon>
        <taxon>Metazoa</taxon>
        <taxon>Spiralia</taxon>
        <taxon>Lophotrochozoa</taxon>
        <taxon>Mollusca</taxon>
        <taxon>Gastropoda</taxon>
        <taxon>Heterobranchia</taxon>
        <taxon>Euthyneura</taxon>
        <taxon>Panpulmonata</taxon>
        <taxon>Hygrophila</taxon>
        <taxon>Lymnaeoidea</taxon>
        <taxon>Lymnaeidae</taxon>
        <taxon>Lymnaea</taxon>
    </lineage>
</organism>
<evidence type="ECO:0000256" key="10">
    <source>
        <dbReference type="ARBA" id="ARBA00022840"/>
    </source>
</evidence>
<evidence type="ECO:0000256" key="15">
    <source>
        <dbReference type="ARBA" id="ARBA00023306"/>
    </source>
</evidence>
<dbReference type="GO" id="GO:0031508">
    <property type="term" value="P:pericentric heterochromatin formation"/>
    <property type="evidence" value="ECO:0007669"/>
    <property type="project" value="TreeGrafter"/>
</dbReference>
<dbReference type="Pfam" id="PF00176">
    <property type="entry name" value="SNF2-rel_dom"/>
    <property type="match status" value="1"/>
</dbReference>
<dbReference type="FunFam" id="3.40.50.10810:FF:000015">
    <property type="entry name" value="lymphoid-specific helicase isoform X1"/>
    <property type="match status" value="1"/>
</dbReference>
<evidence type="ECO:0000256" key="7">
    <source>
        <dbReference type="ARBA" id="ARBA00022776"/>
    </source>
</evidence>
<evidence type="ECO:0000313" key="21">
    <source>
        <dbReference type="EMBL" id="CAL1532750.1"/>
    </source>
</evidence>
<dbReference type="Pfam" id="PF00271">
    <property type="entry name" value="Helicase_C"/>
    <property type="match status" value="1"/>
</dbReference>
<evidence type="ECO:0000256" key="6">
    <source>
        <dbReference type="ARBA" id="ARBA00022741"/>
    </source>
</evidence>
<dbReference type="PANTHER" id="PTHR47161:SF1">
    <property type="entry name" value="LYMPHOID-SPECIFIC HELICASE"/>
    <property type="match status" value="1"/>
</dbReference>
<dbReference type="GO" id="GO:0003682">
    <property type="term" value="F:chromatin binding"/>
    <property type="evidence" value="ECO:0007669"/>
    <property type="project" value="TreeGrafter"/>
</dbReference>
<comment type="subcellular location">
    <subcellularLocation>
        <location evidence="1">Nucleus</location>
    </subcellularLocation>
</comment>
<feature type="region of interest" description="Disordered" evidence="18">
    <location>
        <begin position="164"/>
        <end position="259"/>
    </location>
</feature>
<protein>
    <recommendedName>
        <fullName evidence="17">Proliferation-associated SNF2-like protein</fullName>
    </recommendedName>
</protein>